<evidence type="ECO:0000313" key="3">
    <source>
        <dbReference type="Proteomes" id="UP001152320"/>
    </source>
</evidence>
<feature type="compositionally biased region" description="Low complexity" evidence="1">
    <location>
        <begin position="257"/>
        <end position="281"/>
    </location>
</feature>
<evidence type="ECO:0000313" key="2">
    <source>
        <dbReference type="EMBL" id="KAJ8047849.1"/>
    </source>
</evidence>
<dbReference type="PANTHER" id="PTHR33198:SF20">
    <property type="entry name" value="RETROTRANSPOSON GAG DOMAIN-CONTAINING PROTEIN"/>
    <property type="match status" value="1"/>
</dbReference>
<reference evidence="2" key="1">
    <citation type="submission" date="2021-10" db="EMBL/GenBank/DDBJ databases">
        <title>Tropical sea cucumber genome reveals ecological adaptation and Cuvierian tubules defense mechanism.</title>
        <authorList>
            <person name="Chen T."/>
        </authorList>
    </citation>
    <scope>NUCLEOTIDE SEQUENCE</scope>
    <source>
        <strain evidence="2">Nanhai2018</strain>
        <tissue evidence="2">Muscle</tissue>
    </source>
</reference>
<protein>
    <submittedName>
        <fullName evidence="2">Uncharacterized protein</fullName>
    </submittedName>
</protein>
<dbReference type="EMBL" id="JAIZAY010000002">
    <property type="protein sequence ID" value="KAJ8047849.1"/>
    <property type="molecule type" value="Genomic_DNA"/>
</dbReference>
<evidence type="ECO:0000256" key="1">
    <source>
        <dbReference type="SAM" id="MobiDB-lite"/>
    </source>
</evidence>
<dbReference type="AlphaFoldDB" id="A0A9Q1HIE6"/>
<accession>A0A9Q1HIE6</accession>
<sequence>MVSQVAINDGKMEKLKAPKQMTFEGNCVANYKRWIQALEMYFVASGVNKKLDSVKIANLLHIGGERMISIYNVFQWDNDDDVNKYDKVKEQFSRYFEPRKNLTYLRYQFFTRSQKEGETIDSFITDLRNKAKDCEFATLTESLIRDRLICGLRDDSVRCKLPRVDKLTLEQAINTSRANETATAQLTELSHDQGRASDIHEVKSRPIAKKTCGKCGRQHKYGECPAVGKTCRRCGRANHFECVCRTKLSQDGSNQWSNRSSKGSGGKSNSRSAGKGQFRSH</sequence>
<feature type="region of interest" description="Disordered" evidence="1">
    <location>
        <begin position="250"/>
        <end position="281"/>
    </location>
</feature>
<dbReference type="PANTHER" id="PTHR33198">
    <property type="entry name" value="ANK_REP_REGION DOMAIN-CONTAINING PROTEIN-RELATED"/>
    <property type="match status" value="1"/>
</dbReference>
<keyword evidence="3" id="KW-1185">Reference proteome</keyword>
<gene>
    <name evidence="2" type="ORF">HOLleu_06962</name>
</gene>
<comment type="caution">
    <text evidence="2">The sequence shown here is derived from an EMBL/GenBank/DDBJ whole genome shotgun (WGS) entry which is preliminary data.</text>
</comment>
<organism evidence="2 3">
    <name type="scientific">Holothuria leucospilota</name>
    <name type="common">Black long sea cucumber</name>
    <name type="synonym">Mertensiothuria leucospilota</name>
    <dbReference type="NCBI Taxonomy" id="206669"/>
    <lineage>
        <taxon>Eukaryota</taxon>
        <taxon>Metazoa</taxon>
        <taxon>Echinodermata</taxon>
        <taxon>Eleutherozoa</taxon>
        <taxon>Echinozoa</taxon>
        <taxon>Holothuroidea</taxon>
        <taxon>Aspidochirotacea</taxon>
        <taxon>Aspidochirotida</taxon>
        <taxon>Holothuriidae</taxon>
        <taxon>Holothuria</taxon>
    </lineage>
</organism>
<dbReference type="OrthoDB" id="7323790at2759"/>
<proteinExistence type="predicted"/>
<name>A0A9Q1HIE6_HOLLE</name>
<dbReference type="Proteomes" id="UP001152320">
    <property type="component" value="Chromosome 2"/>
</dbReference>